<dbReference type="RefSeq" id="WP_124969866.1">
    <property type="nucleotide sequence ID" value="NZ_RQVS01000003.1"/>
</dbReference>
<dbReference type="SUPFAM" id="SSF54593">
    <property type="entry name" value="Glyoxalase/Bleomycin resistance protein/Dihydroxybiphenyl dioxygenase"/>
    <property type="match status" value="2"/>
</dbReference>
<sequence length="295" mass="32618">MQFITPNIWCQGNAEEVADFYVATFPNAQRTGGSNYPTEGLLDFQQDFAGKALTVDLAIDGYALTLINAGNEFRPTPAISFIVNFDPSAMTDAAGALDAIWARLSDGGEVRMPLQEYPFSKRYGWVEDRYGVNWQLMLTNPEGEPRPFLIPSLLFTGAELRAREAIERYTSLFRDSHLGNVLPYGEAGGAELAEGIMFSEFTLGGQWFTAMDGGSDHEFTFGEGLSLSVACADQAEIDRYWDALSHVPEAAVCGWCKDEFGVSWQIVPANMEELMAKPGAYEKMMQMSKIEIDAF</sequence>
<dbReference type="Gene3D" id="3.30.720.110">
    <property type="match status" value="1"/>
</dbReference>
<feature type="domain" description="PhnB-like" evidence="1">
    <location>
        <begin position="4"/>
        <end position="136"/>
    </location>
</feature>
<dbReference type="AlphaFoldDB" id="A0A3P3VYU4"/>
<dbReference type="Gene3D" id="3.10.180.10">
    <property type="entry name" value="2,3-Dihydroxybiphenyl 1,2-Dioxygenase, domain 1"/>
    <property type="match status" value="1"/>
</dbReference>
<dbReference type="CDD" id="cd06588">
    <property type="entry name" value="PhnB_like"/>
    <property type="match status" value="2"/>
</dbReference>
<dbReference type="PANTHER" id="PTHR33990">
    <property type="entry name" value="PROTEIN YJDN-RELATED"/>
    <property type="match status" value="1"/>
</dbReference>
<dbReference type="InterPro" id="IPR028973">
    <property type="entry name" value="PhnB-like"/>
</dbReference>
<evidence type="ECO:0000259" key="1">
    <source>
        <dbReference type="Pfam" id="PF06983"/>
    </source>
</evidence>
<dbReference type="Gene3D" id="3.30.720.100">
    <property type="match status" value="1"/>
</dbReference>
<proteinExistence type="predicted"/>
<keyword evidence="3" id="KW-1185">Reference proteome</keyword>
<evidence type="ECO:0000313" key="2">
    <source>
        <dbReference type="EMBL" id="RRJ87880.1"/>
    </source>
</evidence>
<dbReference type="EMBL" id="RQVS01000003">
    <property type="protein sequence ID" value="RRJ87880.1"/>
    <property type="molecule type" value="Genomic_DNA"/>
</dbReference>
<dbReference type="InterPro" id="IPR029068">
    <property type="entry name" value="Glyas_Bleomycin-R_OHBP_Dase"/>
</dbReference>
<comment type="caution">
    <text evidence="2">The sequence shown here is derived from an EMBL/GenBank/DDBJ whole genome shotgun (WGS) entry which is preliminary data.</text>
</comment>
<reference evidence="2 3" key="1">
    <citation type="submission" date="2018-11" db="EMBL/GenBank/DDBJ databases">
        <title>YIM 102482-1 draft genome.</title>
        <authorList>
            <person name="Li G."/>
            <person name="Jiang Y."/>
        </authorList>
    </citation>
    <scope>NUCLEOTIDE SEQUENCE [LARGE SCALE GENOMIC DNA]</scope>
    <source>
        <strain evidence="2 3">YIM 102482-1</strain>
    </source>
</reference>
<organism evidence="2 3">
    <name type="scientific">Gulosibacter macacae</name>
    <dbReference type="NCBI Taxonomy" id="2488791"/>
    <lineage>
        <taxon>Bacteria</taxon>
        <taxon>Bacillati</taxon>
        <taxon>Actinomycetota</taxon>
        <taxon>Actinomycetes</taxon>
        <taxon>Micrococcales</taxon>
        <taxon>Microbacteriaceae</taxon>
        <taxon>Gulosibacter</taxon>
    </lineage>
</organism>
<dbReference type="OrthoDB" id="9806473at2"/>
<gene>
    <name evidence="2" type="ORF">EG850_03230</name>
</gene>
<dbReference type="Pfam" id="PF06983">
    <property type="entry name" value="3-dmu-9_3-mt"/>
    <property type="match status" value="2"/>
</dbReference>
<accession>A0A3P3VYU4</accession>
<name>A0A3P3VYU4_9MICO</name>
<feature type="domain" description="PhnB-like" evidence="1">
    <location>
        <begin position="149"/>
        <end position="267"/>
    </location>
</feature>
<evidence type="ECO:0000313" key="3">
    <source>
        <dbReference type="Proteomes" id="UP000274391"/>
    </source>
</evidence>
<dbReference type="Proteomes" id="UP000274391">
    <property type="component" value="Unassembled WGS sequence"/>
</dbReference>
<protein>
    <submittedName>
        <fullName evidence="2">VOC family protein</fullName>
    </submittedName>
</protein>